<keyword evidence="3" id="KW-1185">Reference proteome</keyword>
<organism evidence="2">
    <name type="scientific">Mucor ambiguus</name>
    <dbReference type="NCBI Taxonomy" id="91626"/>
    <lineage>
        <taxon>Eukaryota</taxon>
        <taxon>Fungi</taxon>
        <taxon>Fungi incertae sedis</taxon>
        <taxon>Mucoromycota</taxon>
        <taxon>Mucoromycotina</taxon>
        <taxon>Mucoromycetes</taxon>
        <taxon>Mucorales</taxon>
        <taxon>Mucorineae</taxon>
        <taxon>Mucoraceae</taxon>
        <taxon>Mucor</taxon>
    </lineage>
</organism>
<dbReference type="EMBL" id="DF836308">
    <property type="protein sequence ID" value="GAN02278.1"/>
    <property type="molecule type" value="Genomic_DNA"/>
</dbReference>
<feature type="region of interest" description="Disordered" evidence="1">
    <location>
        <begin position="54"/>
        <end position="77"/>
    </location>
</feature>
<evidence type="ECO:0000256" key="1">
    <source>
        <dbReference type="SAM" id="MobiDB-lite"/>
    </source>
</evidence>
<accession>A0A0C9MKD8</accession>
<sequence length="105" mass="11754">MSKLPFHSNDVDNPNCQRKPCPPCMQFGHMRRFHQSRPKKLKNKQALTNIIVSRSDDLPSDAQPSTNVSFGDENEGNAVDIRADDNVTANKVEAKVISGNTRGYR</sequence>
<gene>
    <name evidence="2" type="ORF">MAM1_0019c01720</name>
</gene>
<proteinExistence type="predicted"/>
<reference evidence="2" key="1">
    <citation type="submission" date="2014-09" db="EMBL/GenBank/DDBJ databases">
        <title>Draft genome sequence of an oleaginous Mucoromycotina fungus Mucor ambiguus NBRC6742.</title>
        <authorList>
            <person name="Takeda I."/>
            <person name="Yamane N."/>
            <person name="Morita T."/>
            <person name="Tamano K."/>
            <person name="Machida M."/>
            <person name="Baker S."/>
            <person name="Koike H."/>
        </authorList>
    </citation>
    <scope>NUCLEOTIDE SEQUENCE</scope>
    <source>
        <strain evidence="2">NBRC 6742</strain>
    </source>
</reference>
<protein>
    <submittedName>
        <fullName evidence="2">Uncharacterized protein</fullName>
    </submittedName>
</protein>
<dbReference type="Proteomes" id="UP000053815">
    <property type="component" value="Unassembled WGS sequence"/>
</dbReference>
<dbReference type="AlphaFoldDB" id="A0A0C9MKD8"/>
<name>A0A0C9MKD8_9FUNG</name>
<evidence type="ECO:0000313" key="2">
    <source>
        <dbReference type="EMBL" id="GAN02278.1"/>
    </source>
</evidence>
<evidence type="ECO:0000313" key="3">
    <source>
        <dbReference type="Proteomes" id="UP000053815"/>
    </source>
</evidence>